<gene>
    <name evidence="3" type="ORF">DCS_02068</name>
</gene>
<feature type="region of interest" description="Disordered" evidence="1">
    <location>
        <begin position="176"/>
        <end position="200"/>
    </location>
</feature>
<sequence length="307" mass="32412">MHLSALFLAALPALALGQDPSSSSSSTLYSMQTSTMIMTKTVTLVRAHTVTASLNSTTAGFATGTIGSTAYHSFKTESPILAPSTVPSKGPTSAAVALDASKMALAAVAGIVAVAAVIPSLSLAHAHLPLRQLRPWTPPKATLASADERIDHLHLHKSPLTAELEPTLGRHRRGHADASLFGPSTGGHGTSRASTALHREPGPRSSFLLHMILLTWTRRPDASRPAMRARSWTWLHPATDAHTYGTGHTSKAARIAGSVETHSMSSLRELSGRRAVWCLLLILTNNRVLRLAMGAVRSGRSNHGGPP</sequence>
<comment type="caution">
    <text evidence="3">The sequence shown here is derived from an EMBL/GenBank/DDBJ whole genome shotgun (WGS) entry which is preliminary data.</text>
</comment>
<organism evidence="3 4">
    <name type="scientific">Drechmeria coniospora</name>
    <name type="common">Nematophagous fungus</name>
    <name type="synonym">Meria coniospora</name>
    <dbReference type="NCBI Taxonomy" id="98403"/>
    <lineage>
        <taxon>Eukaryota</taxon>
        <taxon>Fungi</taxon>
        <taxon>Dikarya</taxon>
        <taxon>Ascomycota</taxon>
        <taxon>Pezizomycotina</taxon>
        <taxon>Sordariomycetes</taxon>
        <taxon>Hypocreomycetidae</taxon>
        <taxon>Hypocreales</taxon>
        <taxon>Ophiocordycipitaceae</taxon>
        <taxon>Drechmeria</taxon>
    </lineage>
</organism>
<dbReference type="Proteomes" id="UP000076580">
    <property type="component" value="Chromosome 01"/>
</dbReference>
<reference evidence="3 4" key="1">
    <citation type="journal article" date="2016" name="Sci. Rep.">
        <title>Insights into Adaptations to a Near-Obligate Nematode Endoparasitic Lifestyle from the Finished Genome of Drechmeria coniospora.</title>
        <authorList>
            <person name="Zhang L."/>
            <person name="Zhou Z."/>
            <person name="Guo Q."/>
            <person name="Fokkens L."/>
            <person name="Miskei M."/>
            <person name="Pocsi I."/>
            <person name="Zhang W."/>
            <person name="Chen M."/>
            <person name="Wang L."/>
            <person name="Sun Y."/>
            <person name="Donzelli B.G."/>
            <person name="Gibson D.M."/>
            <person name="Nelson D.R."/>
            <person name="Luo J.G."/>
            <person name="Rep M."/>
            <person name="Liu H."/>
            <person name="Yang S."/>
            <person name="Wang J."/>
            <person name="Krasnoff S.B."/>
            <person name="Xu Y."/>
            <person name="Molnar I."/>
            <person name="Lin M."/>
        </authorList>
    </citation>
    <scope>NUCLEOTIDE SEQUENCE [LARGE SCALE GENOMIC DNA]</scope>
    <source>
        <strain evidence="3 4">ARSEF 6962</strain>
    </source>
</reference>
<dbReference type="AlphaFoldDB" id="A0A151GV20"/>
<feature type="chain" id="PRO_5007580957" evidence="2">
    <location>
        <begin position="18"/>
        <end position="307"/>
    </location>
</feature>
<proteinExistence type="predicted"/>
<dbReference type="GeneID" id="63714711"/>
<dbReference type="RefSeq" id="XP_040660280.1">
    <property type="nucleotide sequence ID" value="XM_040799397.1"/>
</dbReference>
<accession>A0A151GV20</accession>
<evidence type="ECO:0000256" key="1">
    <source>
        <dbReference type="SAM" id="MobiDB-lite"/>
    </source>
</evidence>
<protein>
    <submittedName>
        <fullName evidence="3">Uncharacterized protein</fullName>
    </submittedName>
</protein>
<feature type="signal peptide" evidence="2">
    <location>
        <begin position="1"/>
        <end position="17"/>
    </location>
</feature>
<evidence type="ECO:0000313" key="3">
    <source>
        <dbReference type="EMBL" id="KYK60928.1"/>
    </source>
</evidence>
<name>A0A151GV20_DRECN</name>
<dbReference type="EMBL" id="LAYC01000001">
    <property type="protein sequence ID" value="KYK60928.1"/>
    <property type="molecule type" value="Genomic_DNA"/>
</dbReference>
<dbReference type="InParanoid" id="A0A151GV20"/>
<evidence type="ECO:0000256" key="2">
    <source>
        <dbReference type="SAM" id="SignalP"/>
    </source>
</evidence>
<keyword evidence="2" id="KW-0732">Signal</keyword>
<evidence type="ECO:0000313" key="4">
    <source>
        <dbReference type="Proteomes" id="UP000076580"/>
    </source>
</evidence>
<keyword evidence="4" id="KW-1185">Reference proteome</keyword>